<accession>A0A811U4G8</accession>
<evidence type="ECO:0000313" key="1">
    <source>
        <dbReference type="EMBL" id="CAD6992917.1"/>
    </source>
</evidence>
<feature type="non-terminal residue" evidence="1">
    <location>
        <position position="1"/>
    </location>
</feature>
<sequence length="122" mass="13766">PKKRCQPNFNLVVDWDTPHAAHLRTQATTQSWYGASNPSWFVDKIFITHECMDGQRFYDAVTFGRISLGETLNAAKPHITIRTAQPSSAQHSTAQRAVTMQLRWHLSPNAAEPTTTSECDLR</sequence>
<reference evidence="1" key="1">
    <citation type="submission" date="2020-11" db="EMBL/GenBank/DDBJ databases">
        <authorList>
            <person name="Whitehead M."/>
        </authorList>
    </citation>
    <scope>NUCLEOTIDE SEQUENCE</scope>
    <source>
        <strain evidence="1">EGII</strain>
    </source>
</reference>
<comment type="caution">
    <text evidence="1">The sequence shown here is derived from an EMBL/GenBank/DDBJ whole genome shotgun (WGS) entry which is preliminary data.</text>
</comment>
<keyword evidence="2" id="KW-1185">Reference proteome</keyword>
<organism evidence="1 2">
    <name type="scientific">Ceratitis capitata</name>
    <name type="common">Mediterranean fruit fly</name>
    <name type="synonym">Tephritis capitata</name>
    <dbReference type="NCBI Taxonomy" id="7213"/>
    <lineage>
        <taxon>Eukaryota</taxon>
        <taxon>Metazoa</taxon>
        <taxon>Ecdysozoa</taxon>
        <taxon>Arthropoda</taxon>
        <taxon>Hexapoda</taxon>
        <taxon>Insecta</taxon>
        <taxon>Pterygota</taxon>
        <taxon>Neoptera</taxon>
        <taxon>Endopterygota</taxon>
        <taxon>Diptera</taxon>
        <taxon>Brachycera</taxon>
        <taxon>Muscomorpha</taxon>
        <taxon>Tephritoidea</taxon>
        <taxon>Tephritidae</taxon>
        <taxon>Ceratitis</taxon>
        <taxon>Ceratitis</taxon>
    </lineage>
</organism>
<feature type="non-terminal residue" evidence="1">
    <location>
        <position position="122"/>
    </location>
</feature>
<dbReference type="EMBL" id="CAJHJT010000001">
    <property type="protein sequence ID" value="CAD6992917.1"/>
    <property type="molecule type" value="Genomic_DNA"/>
</dbReference>
<gene>
    <name evidence="1" type="ORF">CCAP1982_LOCUS1750</name>
</gene>
<protein>
    <submittedName>
        <fullName evidence="1">(Mediterranean fruit fly) hypothetical protein</fullName>
    </submittedName>
</protein>
<evidence type="ECO:0000313" key="2">
    <source>
        <dbReference type="Proteomes" id="UP000606786"/>
    </source>
</evidence>
<dbReference type="AlphaFoldDB" id="A0A811U4G8"/>
<dbReference type="Proteomes" id="UP000606786">
    <property type="component" value="Unassembled WGS sequence"/>
</dbReference>
<name>A0A811U4G8_CERCA</name>
<proteinExistence type="predicted"/>